<comment type="caution">
    <text evidence="1">The sequence shown here is derived from an EMBL/GenBank/DDBJ whole genome shotgun (WGS) entry which is preliminary data.</text>
</comment>
<protein>
    <submittedName>
        <fullName evidence="1">Uncharacterized protein</fullName>
    </submittedName>
</protein>
<reference evidence="1" key="1">
    <citation type="submission" date="2020-08" db="EMBL/GenBank/DDBJ databases">
        <title>Multicomponent nature underlies the extraordinary mechanical properties of spider dragline silk.</title>
        <authorList>
            <person name="Kono N."/>
            <person name="Nakamura H."/>
            <person name="Mori M."/>
            <person name="Yoshida Y."/>
            <person name="Ohtoshi R."/>
            <person name="Malay A.D."/>
            <person name="Moran D.A.P."/>
            <person name="Tomita M."/>
            <person name="Numata K."/>
            <person name="Arakawa K."/>
        </authorList>
    </citation>
    <scope>NUCLEOTIDE SEQUENCE</scope>
</reference>
<dbReference type="AlphaFoldDB" id="A0A8X6TIJ6"/>
<evidence type="ECO:0000313" key="2">
    <source>
        <dbReference type="Proteomes" id="UP000887013"/>
    </source>
</evidence>
<dbReference type="Proteomes" id="UP000887013">
    <property type="component" value="Unassembled WGS sequence"/>
</dbReference>
<proteinExistence type="predicted"/>
<gene>
    <name evidence="1" type="ORF">NPIL_257061</name>
</gene>
<accession>A0A8X6TIJ6</accession>
<sequence>MKASRPLSESFGYAPFDSAIGFDDDVRNPQCFEPSREFQCSVKSSGHFEPPRYAVEDWNMNCLINFFAEIGLGKHGLLDSLQDY</sequence>
<organism evidence="1 2">
    <name type="scientific">Nephila pilipes</name>
    <name type="common">Giant wood spider</name>
    <name type="synonym">Nephila maculata</name>
    <dbReference type="NCBI Taxonomy" id="299642"/>
    <lineage>
        <taxon>Eukaryota</taxon>
        <taxon>Metazoa</taxon>
        <taxon>Ecdysozoa</taxon>
        <taxon>Arthropoda</taxon>
        <taxon>Chelicerata</taxon>
        <taxon>Arachnida</taxon>
        <taxon>Araneae</taxon>
        <taxon>Araneomorphae</taxon>
        <taxon>Entelegynae</taxon>
        <taxon>Araneoidea</taxon>
        <taxon>Nephilidae</taxon>
        <taxon>Nephila</taxon>
    </lineage>
</organism>
<evidence type="ECO:0000313" key="1">
    <source>
        <dbReference type="EMBL" id="GFT13419.1"/>
    </source>
</evidence>
<keyword evidence="2" id="KW-1185">Reference proteome</keyword>
<name>A0A8X6TIJ6_NEPPI</name>
<dbReference type="EMBL" id="BMAW01057861">
    <property type="protein sequence ID" value="GFT13419.1"/>
    <property type="molecule type" value="Genomic_DNA"/>
</dbReference>